<dbReference type="Gene3D" id="3.55.50.30">
    <property type="match status" value="1"/>
</dbReference>
<accession>A0A413T2V8</accession>
<gene>
    <name evidence="4" type="ORF">DW921_04435</name>
</gene>
<evidence type="ECO:0000259" key="3">
    <source>
        <dbReference type="Pfam" id="PF16344"/>
    </source>
</evidence>
<keyword evidence="1" id="KW-0472">Membrane</keyword>
<feature type="domain" description="Protein FecR C-terminal" evidence="3">
    <location>
        <begin position="210"/>
        <end position="268"/>
    </location>
</feature>
<dbReference type="AlphaFoldDB" id="A0A413T2V8"/>
<dbReference type="RefSeq" id="WP_118400107.1">
    <property type="nucleotide sequence ID" value="NZ_CABJGD010000006.1"/>
</dbReference>
<dbReference type="EMBL" id="QSFT01000006">
    <property type="protein sequence ID" value="RHA77503.1"/>
    <property type="molecule type" value="Genomic_DNA"/>
</dbReference>
<organism evidence="4 5">
    <name type="scientific">Phocaeicola coprophilus</name>
    <dbReference type="NCBI Taxonomy" id="387090"/>
    <lineage>
        <taxon>Bacteria</taxon>
        <taxon>Pseudomonadati</taxon>
        <taxon>Bacteroidota</taxon>
        <taxon>Bacteroidia</taxon>
        <taxon>Bacteroidales</taxon>
        <taxon>Bacteroidaceae</taxon>
        <taxon>Phocaeicola</taxon>
    </lineage>
</organism>
<comment type="caution">
    <text evidence="4">The sequence shown here is derived from an EMBL/GenBank/DDBJ whole genome shotgun (WGS) entry which is preliminary data.</text>
</comment>
<sequence>MKELENKCLRFVLHYYQKDKLDTPKALKAFKEKNRISVHKHSSFRTFLFTSGAAAIILLAVALHTVLRPDSERTVITAHAQRVNYLLPDSSLLTLHPYSSVSFCKQTYQNERREIQMKGKVAFTVRHDETRPFRVLGRLTQTVVLGTQFTVDESRQDTASVQVTTGKVRLTSLQGTESVILTKGMTAQIVKGETKPRVISQKQEIRKGSFQFENTPLSQVLEQLSRYYQVRLTTQTSDRQLTARFEERSLDEIIEIIEKVLKVKIRKEKP</sequence>
<evidence type="ECO:0000313" key="5">
    <source>
        <dbReference type="Proteomes" id="UP000283855"/>
    </source>
</evidence>
<dbReference type="InterPro" id="IPR006860">
    <property type="entry name" value="FecR"/>
</dbReference>
<dbReference type="InterPro" id="IPR012373">
    <property type="entry name" value="Ferrdict_sens_TM"/>
</dbReference>
<evidence type="ECO:0000313" key="4">
    <source>
        <dbReference type="EMBL" id="RHA77503.1"/>
    </source>
</evidence>
<keyword evidence="1" id="KW-0812">Transmembrane</keyword>
<proteinExistence type="predicted"/>
<reference evidence="4 5" key="1">
    <citation type="submission" date="2018-08" db="EMBL/GenBank/DDBJ databases">
        <title>A genome reference for cultivated species of the human gut microbiota.</title>
        <authorList>
            <person name="Zou Y."/>
            <person name="Xue W."/>
            <person name="Luo G."/>
        </authorList>
    </citation>
    <scope>NUCLEOTIDE SEQUENCE [LARGE SCALE GENOMIC DNA]</scope>
    <source>
        <strain evidence="4 5">AM42-38</strain>
    </source>
</reference>
<dbReference type="Pfam" id="PF04773">
    <property type="entry name" value="FecR"/>
    <property type="match status" value="1"/>
</dbReference>
<dbReference type="PIRSF" id="PIRSF018266">
    <property type="entry name" value="FecR"/>
    <property type="match status" value="1"/>
</dbReference>
<dbReference type="Proteomes" id="UP000283855">
    <property type="component" value="Unassembled WGS sequence"/>
</dbReference>
<dbReference type="Gene3D" id="2.60.120.1440">
    <property type="match status" value="1"/>
</dbReference>
<dbReference type="InterPro" id="IPR032508">
    <property type="entry name" value="FecR_C"/>
</dbReference>
<dbReference type="PANTHER" id="PTHR30273">
    <property type="entry name" value="PERIPLASMIC SIGNAL SENSOR AND SIGMA FACTOR ACTIVATOR FECR-RELATED"/>
    <property type="match status" value="1"/>
</dbReference>
<evidence type="ECO:0000256" key="1">
    <source>
        <dbReference type="SAM" id="Phobius"/>
    </source>
</evidence>
<evidence type="ECO:0000259" key="2">
    <source>
        <dbReference type="Pfam" id="PF04773"/>
    </source>
</evidence>
<dbReference type="GO" id="GO:0016989">
    <property type="term" value="F:sigma factor antagonist activity"/>
    <property type="evidence" value="ECO:0007669"/>
    <property type="project" value="TreeGrafter"/>
</dbReference>
<name>A0A413T2V8_9BACT</name>
<protein>
    <submittedName>
        <fullName evidence="4">DUF4974 domain-containing protein</fullName>
    </submittedName>
</protein>
<dbReference type="Pfam" id="PF16344">
    <property type="entry name" value="FecR_C"/>
    <property type="match status" value="1"/>
</dbReference>
<dbReference type="PANTHER" id="PTHR30273:SF2">
    <property type="entry name" value="PROTEIN FECR"/>
    <property type="match status" value="1"/>
</dbReference>
<feature type="transmembrane region" description="Helical" evidence="1">
    <location>
        <begin position="47"/>
        <end position="67"/>
    </location>
</feature>
<feature type="domain" description="FecR protein" evidence="2">
    <location>
        <begin position="74"/>
        <end position="169"/>
    </location>
</feature>
<keyword evidence="1" id="KW-1133">Transmembrane helix</keyword>